<comment type="caution">
    <text evidence="5">The sequence shown here is derived from an EMBL/GenBank/DDBJ whole genome shotgun (WGS) entry which is preliminary data.</text>
</comment>
<dbReference type="AlphaFoldDB" id="A0A9Q0H874"/>
<keyword evidence="4" id="KW-0325">Glycoprotein</keyword>
<reference evidence="5" key="1">
    <citation type="journal article" date="2023" name="Plant J.">
        <title>The genome of the king protea, Protea cynaroides.</title>
        <authorList>
            <person name="Chang J."/>
            <person name="Duong T.A."/>
            <person name="Schoeman C."/>
            <person name="Ma X."/>
            <person name="Roodt D."/>
            <person name="Barker N."/>
            <person name="Li Z."/>
            <person name="Van de Peer Y."/>
            <person name="Mizrachi E."/>
        </authorList>
    </citation>
    <scope>NUCLEOTIDE SEQUENCE</scope>
    <source>
        <tissue evidence="5">Young leaves</tissue>
    </source>
</reference>
<organism evidence="5 6">
    <name type="scientific">Protea cynaroides</name>
    <dbReference type="NCBI Taxonomy" id="273540"/>
    <lineage>
        <taxon>Eukaryota</taxon>
        <taxon>Viridiplantae</taxon>
        <taxon>Streptophyta</taxon>
        <taxon>Embryophyta</taxon>
        <taxon>Tracheophyta</taxon>
        <taxon>Spermatophyta</taxon>
        <taxon>Magnoliopsida</taxon>
        <taxon>Proteales</taxon>
        <taxon>Proteaceae</taxon>
        <taxon>Protea</taxon>
    </lineage>
</organism>
<evidence type="ECO:0000256" key="4">
    <source>
        <dbReference type="ARBA" id="ARBA00023180"/>
    </source>
</evidence>
<dbReference type="Gene3D" id="3.40.50.1110">
    <property type="entry name" value="SGNH hydrolase"/>
    <property type="match status" value="1"/>
</dbReference>
<evidence type="ECO:0000256" key="2">
    <source>
        <dbReference type="ARBA" id="ARBA00022729"/>
    </source>
</evidence>
<accession>A0A9Q0H874</accession>
<dbReference type="SUPFAM" id="SSF52266">
    <property type="entry name" value="SGNH hydrolase"/>
    <property type="match status" value="1"/>
</dbReference>
<dbReference type="OrthoDB" id="1600564at2759"/>
<sequence>MESYTWFPSQLTLITIIITLLFSISLSCSMSTATPTSFTRIYAFGDSYTDTGNTKSSTGPTMFQHVSNFPYGTTFFKKPTNRYSDGRLVIDFVAETLHLPYLPPYRNAAFANTSHGVNFAVAGSTAIDHDFFVRNNLSADSTPESLQTQLLWFDQFLEEQGCRGASRSTSVSDNCRAVFDDSLFWVGEIGVNDYAYLIGSLVPTDTVQQLAINSVTRFLQELLKKGAKYVVVQGLPSTGCLPLAMTFSLLDDRDDLGCVGTVNLVTYMHNSQLQAKIQDLRKQFPHAIIAYADYSNAYREVMKNTRKYGFQEPFKACCGSGGGPYNFNLVATCGSSAASKACSNPSQFINWDGVHLTEAMYRVVANLFLHGGYCHPSFNALLSSKTLGR</sequence>
<dbReference type="Proteomes" id="UP001141806">
    <property type="component" value="Unassembled WGS sequence"/>
</dbReference>
<comment type="similarity">
    <text evidence="1">Belongs to the 'GDSL' lipolytic enzyme family.</text>
</comment>
<keyword evidence="3" id="KW-0378">Hydrolase</keyword>
<dbReference type="PANTHER" id="PTHR22835:SF557">
    <property type="entry name" value="LIPASE_HYDROLASE FAMILY PROTEIN, PUTATIVE, EXPRESSED-RELATED"/>
    <property type="match status" value="1"/>
</dbReference>
<dbReference type="Pfam" id="PF00657">
    <property type="entry name" value="Lipase_GDSL"/>
    <property type="match status" value="1"/>
</dbReference>
<proteinExistence type="inferred from homology"/>
<keyword evidence="6" id="KW-1185">Reference proteome</keyword>
<dbReference type="PANTHER" id="PTHR22835">
    <property type="entry name" value="ZINC FINGER FYVE DOMAIN CONTAINING PROTEIN"/>
    <property type="match status" value="1"/>
</dbReference>
<dbReference type="CDD" id="cd01837">
    <property type="entry name" value="SGNH_plant_lipase_like"/>
    <property type="match status" value="1"/>
</dbReference>
<evidence type="ECO:0000313" key="5">
    <source>
        <dbReference type="EMBL" id="KAJ4961657.1"/>
    </source>
</evidence>
<gene>
    <name evidence="5" type="ORF">NE237_021567</name>
</gene>
<protein>
    <submittedName>
        <fullName evidence="5">Uncharacterized protein</fullName>
    </submittedName>
</protein>
<keyword evidence="2" id="KW-0732">Signal</keyword>
<dbReference type="InterPro" id="IPR035669">
    <property type="entry name" value="SGNH_plant_lipase-like"/>
</dbReference>
<dbReference type="InterPro" id="IPR001087">
    <property type="entry name" value="GDSL"/>
</dbReference>
<name>A0A9Q0H874_9MAGN</name>
<dbReference type="InterPro" id="IPR036514">
    <property type="entry name" value="SGNH_hydro_sf"/>
</dbReference>
<evidence type="ECO:0000256" key="3">
    <source>
        <dbReference type="ARBA" id="ARBA00022801"/>
    </source>
</evidence>
<dbReference type="EMBL" id="JAMYWD010000009">
    <property type="protein sequence ID" value="KAJ4961657.1"/>
    <property type="molecule type" value="Genomic_DNA"/>
</dbReference>
<evidence type="ECO:0000313" key="6">
    <source>
        <dbReference type="Proteomes" id="UP001141806"/>
    </source>
</evidence>
<evidence type="ECO:0000256" key="1">
    <source>
        <dbReference type="ARBA" id="ARBA00008668"/>
    </source>
</evidence>
<dbReference type="GO" id="GO:0016788">
    <property type="term" value="F:hydrolase activity, acting on ester bonds"/>
    <property type="evidence" value="ECO:0007669"/>
    <property type="project" value="InterPro"/>
</dbReference>